<dbReference type="PANTHER" id="PTHR48111">
    <property type="entry name" value="REGULATOR OF RPOS"/>
    <property type="match status" value="1"/>
</dbReference>
<dbReference type="AlphaFoldDB" id="A0A931AT60"/>
<keyword evidence="5" id="KW-0238">DNA-binding</keyword>
<dbReference type="InterPro" id="IPR011006">
    <property type="entry name" value="CheY-like_superfamily"/>
</dbReference>
<gene>
    <name evidence="12" type="ORF">I0Q91_10115</name>
</gene>
<evidence type="ECO:0000313" key="12">
    <source>
        <dbReference type="EMBL" id="MBF8437436.1"/>
    </source>
</evidence>
<feature type="repeat" description="TPR" evidence="9">
    <location>
        <begin position="169"/>
        <end position="202"/>
    </location>
</feature>
<evidence type="ECO:0000256" key="6">
    <source>
        <dbReference type="ARBA" id="ARBA00023163"/>
    </source>
</evidence>
<dbReference type="GO" id="GO:0000156">
    <property type="term" value="F:phosphorelay response regulator activity"/>
    <property type="evidence" value="ECO:0007669"/>
    <property type="project" value="TreeGrafter"/>
</dbReference>
<dbReference type="GO" id="GO:0000976">
    <property type="term" value="F:transcription cis-regulatory region binding"/>
    <property type="evidence" value="ECO:0007669"/>
    <property type="project" value="TreeGrafter"/>
</dbReference>
<dbReference type="InterPro" id="IPR001789">
    <property type="entry name" value="Sig_transdc_resp-reg_receiver"/>
</dbReference>
<dbReference type="SUPFAM" id="SSF52172">
    <property type="entry name" value="CheY-like"/>
    <property type="match status" value="1"/>
</dbReference>
<dbReference type="Proteomes" id="UP000621436">
    <property type="component" value="Unassembled WGS sequence"/>
</dbReference>
<keyword evidence="2 8" id="KW-0597">Phosphoprotein</keyword>
<name>A0A931AT60_9FIRM</name>
<reference evidence="12" key="1">
    <citation type="submission" date="2020-11" db="EMBL/GenBank/DDBJ databases">
        <title>Halonatronomonas betainensis gen. nov., sp. nov. a novel haloalkaliphilic representative of the family Halanaerobiacae capable of betaine degradation.</title>
        <authorList>
            <person name="Boltyanskaya Y."/>
            <person name="Kevbrin V."/>
            <person name="Detkova E."/>
            <person name="Grouzdev D.S."/>
            <person name="Koziaeva V."/>
            <person name="Zhilina T."/>
        </authorList>
    </citation>
    <scope>NUCLEOTIDE SEQUENCE</scope>
    <source>
        <strain evidence="12">Z-7014</strain>
    </source>
</reference>
<evidence type="ECO:0000256" key="8">
    <source>
        <dbReference type="PROSITE-ProRule" id="PRU00169"/>
    </source>
</evidence>
<evidence type="ECO:0000256" key="10">
    <source>
        <dbReference type="SAM" id="MobiDB-lite"/>
    </source>
</evidence>
<keyword evidence="4" id="KW-0805">Transcription regulation</keyword>
<comment type="function">
    <text evidence="7">May play the central regulatory role in sporulation. It may be an element of the effector pathway responsible for the activation of sporulation genes in response to nutritional stress. Spo0A may act in concert with spo0H (a sigma factor) to control the expression of some genes that are critical to the sporulation process.</text>
</comment>
<dbReference type="SUPFAM" id="SSF48452">
    <property type="entry name" value="TPR-like"/>
    <property type="match status" value="1"/>
</dbReference>
<evidence type="ECO:0000313" key="13">
    <source>
        <dbReference type="Proteomes" id="UP000621436"/>
    </source>
</evidence>
<keyword evidence="3" id="KW-0902">Two-component regulatory system</keyword>
<dbReference type="PROSITE" id="PS50110">
    <property type="entry name" value="RESPONSE_REGULATORY"/>
    <property type="match status" value="1"/>
</dbReference>
<dbReference type="Gene3D" id="3.40.50.2300">
    <property type="match status" value="1"/>
</dbReference>
<dbReference type="Gene3D" id="1.25.40.10">
    <property type="entry name" value="Tetratricopeptide repeat domain"/>
    <property type="match status" value="1"/>
</dbReference>
<keyword evidence="13" id="KW-1185">Reference proteome</keyword>
<dbReference type="FunFam" id="3.40.50.2300:FF:000018">
    <property type="entry name" value="DNA-binding transcriptional regulator NtrC"/>
    <property type="match status" value="1"/>
</dbReference>
<dbReference type="SMART" id="SM00448">
    <property type="entry name" value="REC"/>
    <property type="match status" value="1"/>
</dbReference>
<dbReference type="InterPro" id="IPR011990">
    <property type="entry name" value="TPR-like_helical_dom_sf"/>
</dbReference>
<feature type="compositionally biased region" description="Basic and acidic residues" evidence="10">
    <location>
        <begin position="208"/>
        <end position="219"/>
    </location>
</feature>
<protein>
    <recommendedName>
        <fullName evidence="1">Stage 0 sporulation protein A homolog</fullName>
    </recommendedName>
</protein>
<dbReference type="GO" id="GO:0032993">
    <property type="term" value="C:protein-DNA complex"/>
    <property type="evidence" value="ECO:0007669"/>
    <property type="project" value="TreeGrafter"/>
</dbReference>
<evidence type="ECO:0000256" key="1">
    <source>
        <dbReference type="ARBA" id="ARBA00018672"/>
    </source>
</evidence>
<dbReference type="EMBL" id="JADPIE010000005">
    <property type="protein sequence ID" value="MBF8437436.1"/>
    <property type="molecule type" value="Genomic_DNA"/>
</dbReference>
<dbReference type="InterPro" id="IPR039420">
    <property type="entry name" value="WalR-like"/>
</dbReference>
<keyword evidence="6" id="KW-0804">Transcription</keyword>
<accession>A0A931AT60</accession>
<keyword evidence="9" id="KW-0802">TPR repeat</keyword>
<feature type="region of interest" description="Disordered" evidence="10">
    <location>
        <begin position="203"/>
        <end position="233"/>
    </location>
</feature>
<comment type="caution">
    <text evidence="12">The sequence shown here is derived from an EMBL/GenBank/DDBJ whole genome shotgun (WGS) entry which is preliminary data.</text>
</comment>
<proteinExistence type="predicted"/>
<evidence type="ECO:0000256" key="4">
    <source>
        <dbReference type="ARBA" id="ARBA00023015"/>
    </source>
</evidence>
<dbReference type="GO" id="GO:0006355">
    <property type="term" value="P:regulation of DNA-templated transcription"/>
    <property type="evidence" value="ECO:0007669"/>
    <property type="project" value="TreeGrafter"/>
</dbReference>
<evidence type="ECO:0000256" key="5">
    <source>
        <dbReference type="ARBA" id="ARBA00023125"/>
    </source>
</evidence>
<evidence type="ECO:0000259" key="11">
    <source>
        <dbReference type="PROSITE" id="PS50110"/>
    </source>
</evidence>
<evidence type="ECO:0000256" key="9">
    <source>
        <dbReference type="PROSITE-ProRule" id="PRU00339"/>
    </source>
</evidence>
<evidence type="ECO:0000256" key="2">
    <source>
        <dbReference type="ARBA" id="ARBA00022553"/>
    </source>
</evidence>
<evidence type="ECO:0000256" key="3">
    <source>
        <dbReference type="ARBA" id="ARBA00023012"/>
    </source>
</evidence>
<feature type="modified residue" description="4-aspartylphosphate" evidence="8">
    <location>
        <position position="54"/>
    </location>
</feature>
<evidence type="ECO:0000256" key="7">
    <source>
        <dbReference type="ARBA" id="ARBA00024867"/>
    </source>
</evidence>
<dbReference type="RefSeq" id="WP_270454415.1">
    <property type="nucleotide sequence ID" value="NZ_JADPIE010000005.1"/>
</dbReference>
<dbReference type="PANTHER" id="PTHR48111:SF1">
    <property type="entry name" value="TWO-COMPONENT RESPONSE REGULATOR ORR33"/>
    <property type="match status" value="1"/>
</dbReference>
<sequence length="233" mass="26352">MTDKKLLIIDDEENIRKMLKKSLEAENYQIELALNGEEGLEKVKGGNFDLILLDLNLPGMDGIEVLEQLREEDNLTPVLIITGYGSVDSAVKVMKLGAIDYLQKPFNPEEIKEQIQQIIDRKEISGKDAEDFKDYDSLIIRAKSAINQRDFSLAENLLQKANNIKSERPEPFNLLGVLAEVRGDSGQAMKMYRAALDIDPTYKPAQENLERSSDFKSYPDDANLGEDIKDQEE</sequence>
<dbReference type="InterPro" id="IPR019734">
    <property type="entry name" value="TPR_rpt"/>
</dbReference>
<organism evidence="12 13">
    <name type="scientific">Halonatronomonas betaini</name>
    <dbReference type="NCBI Taxonomy" id="2778430"/>
    <lineage>
        <taxon>Bacteria</taxon>
        <taxon>Bacillati</taxon>
        <taxon>Bacillota</taxon>
        <taxon>Clostridia</taxon>
        <taxon>Halanaerobiales</taxon>
        <taxon>Halarsenatibacteraceae</taxon>
        <taxon>Halonatronomonas</taxon>
    </lineage>
</organism>
<dbReference type="Pfam" id="PF00072">
    <property type="entry name" value="Response_reg"/>
    <property type="match status" value="1"/>
</dbReference>
<feature type="domain" description="Response regulatory" evidence="11">
    <location>
        <begin position="5"/>
        <end position="119"/>
    </location>
</feature>
<dbReference type="PROSITE" id="PS50005">
    <property type="entry name" value="TPR"/>
    <property type="match status" value="1"/>
</dbReference>
<dbReference type="GO" id="GO:0005829">
    <property type="term" value="C:cytosol"/>
    <property type="evidence" value="ECO:0007669"/>
    <property type="project" value="TreeGrafter"/>
</dbReference>